<proteinExistence type="predicted"/>
<dbReference type="RefSeq" id="WP_349276510.1">
    <property type="nucleotide sequence ID" value="NZ_CBCSCU010000027.1"/>
</dbReference>
<dbReference type="PIRSF" id="PIRSF016789">
    <property type="entry name" value="DUF454"/>
    <property type="match status" value="1"/>
</dbReference>
<gene>
    <name evidence="2" type="ORF">ABLV49_11310</name>
</gene>
<dbReference type="AlphaFoldDB" id="A0AAU7LLL9"/>
<dbReference type="PANTHER" id="PTHR35813">
    <property type="entry name" value="INNER MEMBRANE PROTEIN YBAN"/>
    <property type="match status" value="1"/>
</dbReference>
<dbReference type="InterPro" id="IPR007401">
    <property type="entry name" value="DUF454"/>
</dbReference>
<dbReference type="GO" id="GO:0005886">
    <property type="term" value="C:plasma membrane"/>
    <property type="evidence" value="ECO:0007669"/>
    <property type="project" value="TreeGrafter"/>
</dbReference>
<evidence type="ECO:0000313" key="2">
    <source>
        <dbReference type="EMBL" id="XBP68517.1"/>
    </source>
</evidence>
<dbReference type="Pfam" id="PF04304">
    <property type="entry name" value="DUF454"/>
    <property type="match status" value="1"/>
</dbReference>
<dbReference type="EMBL" id="CP157675">
    <property type="protein sequence ID" value="XBP68517.1"/>
    <property type="molecule type" value="Genomic_DNA"/>
</dbReference>
<evidence type="ECO:0000256" key="1">
    <source>
        <dbReference type="SAM" id="Phobius"/>
    </source>
</evidence>
<accession>A0AAU7LLL9</accession>
<protein>
    <submittedName>
        <fullName evidence="2">YbaN family protein</fullName>
    </submittedName>
</protein>
<feature type="transmembrane region" description="Helical" evidence="1">
    <location>
        <begin position="117"/>
        <end position="133"/>
    </location>
</feature>
<organism evidence="2">
    <name type="scientific">Polaromonas hydrogenivorans</name>
    <dbReference type="NCBI Taxonomy" id="335476"/>
    <lineage>
        <taxon>Bacteria</taxon>
        <taxon>Pseudomonadati</taxon>
        <taxon>Pseudomonadota</taxon>
        <taxon>Betaproteobacteria</taxon>
        <taxon>Burkholderiales</taxon>
        <taxon>Comamonadaceae</taxon>
        <taxon>Polaromonas</taxon>
    </lineage>
</organism>
<name>A0AAU7LLL9_9BURK</name>
<feature type="transmembrane region" description="Helical" evidence="1">
    <location>
        <begin position="23"/>
        <end position="56"/>
    </location>
</feature>
<keyword evidence="1" id="KW-1133">Transmembrane helix</keyword>
<dbReference type="PANTHER" id="PTHR35813:SF1">
    <property type="entry name" value="INNER MEMBRANE PROTEIN YBAN"/>
    <property type="match status" value="1"/>
</dbReference>
<keyword evidence="1" id="KW-0812">Transmembrane</keyword>
<keyword evidence="1" id="KW-0472">Membrane</keyword>
<reference evidence="2" key="1">
    <citation type="submission" date="2024-05" db="EMBL/GenBank/DDBJ databases">
        <authorList>
            <person name="Bunk B."/>
            <person name="Swiderski J."/>
            <person name="Sproer C."/>
            <person name="Thiel V."/>
        </authorList>
    </citation>
    <scope>NUCLEOTIDE SEQUENCE</scope>
    <source>
        <strain evidence="2">DSM 17735</strain>
    </source>
</reference>
<sequence>MPAEHPLKPDNPRTTALPAPARWFLRVLAVLSLALGIVGIFLPVLPTVPFLLLAAWAAELSSPRLLHWLESHPRLGPPLTDWRHGGVVRRRAKWTATVVMSASGITTVLLLRTHWTALMAVAVMACVLVWLWLRPEPAQ</sequence>